<dbReference type="GO" id="GO:0055085">
    <property type="term" value="P:transmembrane transport"/>
    <property type="evidence" value="ECO:0007669"/>
    <property type="project" value="InterPro"/>
</dbReference>
<evidence type="ECO:0000256" key="5">
    <source>
        <dbReference type="ARBA" id="ARBA00023136"/>
    </source>
</evidence>
<feature type="transmembrane region" description="Helical" evidence="6">
    <location>
        <begin position="347"/>
        <end position="366"/>
    </location>
</feature>
<feature type="transmembrane region" description="Helical" evidence="6">
    <location>
        <begin position="313"/>
        <end position="335"/>
    </location>
</feature>
<evidence type="ECO:0000256" key="1">
    <source>
        <dbReference type="ARBA" id="ARBA00004651"/>
    </source>
</evidence>
<keyword evidence="2" id="KW-1003">Cell membrane</keyword>
<feature type="transmembrane region" description="Helical" evidence="6">
    <location>
        <begin position="53"/>
        <end position="78"/>
    </location>
</feature>
<name>A0A1G9IAD6_9BACT</name>
<gene>
    <name evidence="7" type="ORF">SAMN05660337_2502</name>
</gene>
<dbReference type="Proteomes" id="UP000199053">
    <property type="component" value="Unassembled WGS sequence"/>
</dbReference>
<evidence type="ECO:0000256" key="4">
    <source>
        <dbReference type="ARBA" id="ARBA00022989"/>
    </source>
</evidence>
<dbReference type="EMBL" id="FNGA01000003">
    <property type="protein sequence ID" value="SDL22072.1"/>
    <property type="molecule type" value="Genomic_DNA"/>
</dbReference>
<organism evidence="7 8">
    <name type="scientific">Maridesulfovibrio ferrireducens</name>
    <dbReference type="NCBI Taxonomy" id="246191"/>
    <lineage>
        <taxon>Bacteria</taxon>
        <taxon>Pseudomonadati</taxon>
        <taxon>Thermodesulfobacteriota</taxon>
        <taxon>Desulfovibrionia</taxon>
        <taxon>Desulfovibrionales</taxon>
        <taxon>Desulfovibrionaceae</taxon>
        <taxon>Maridesulfovibrio</taxon>
    </lineage>
</organism>
<proteinExistence type="predicted"/>
<dbReference type="PANTHER" id="PTHR33529">
    <property type="entry name" value="SLR0882 PROTEIN-RELATED"/>
    <property type="match status" value="1"/>
</dbReference>
<keyword evidence="4 6" id="KW-1133">Transmembrane helix</keyword>
<dbReference type="NCBIfam" id="TIGR04407">
    <property type="entry name" value="LptF_YjgP"/>
    <property type="match status" value="1"/>
</dbReference>
<sequence>MKILHRQIFKELLSIFTLSLSGFMGLILIGRLLQFRDLFMGQSLGALEMGKLFLYLCPFFLLVLTPIATMLAIFLTFLRMNSDNEITALKSGGLSLYKLLPAPIIFCMLCTGADVFFSLYGLSWGTENFRNALMEFARTRSQLAIQPGVFNRDFPGLVFYAEKVDTKDGKMHSVFVRDSTRKSMTATIVAPLGEIRTDSARGRIMVHLENGRIYQQQKDQLSVLKFKNYDVRIPLGNLLKGYDVDDLRPKEMSWEKLVRISRGGDRAGDLDPKFYRKVQVEVQKRLALPVACLVLGMFAMPIACIFRGLKQQYGLIISMGLFLVYYTMLSLGITLGESGTLSPVVGLWAPNTIFAVISILLLKMAVMERSFRIKLSFFKKKRREAV</sequence>
<feature type="transmembrane region" description="Helical" evidence="6">
    <location>
        <begin position="286"/>
        <end position="306"/>
    </location>
</feature>
<protein>
    <submittedName>
        <fullName evidence="7">Lipopolysaccharide export system permease protein</fullName>
    </submittedName>
</protein>
<evidence type="ECO:0000256" key="6">
    <source>
        <dbReference type="SAM" id="Phobius"/>
    </source>
</evidence>
<dbReference type="AlphaFoldDB" id="A0A1G9IAD6"/>
<dbReference type="Pfam" id="PF03739">
    <property type="entry name" value="LptF_LptG"/>
    <property type="match status" value="1"/>
</dbReference>
<keyword evidence="3 6" id="KW-0812">Transmembrane</keyword>
<dbReference type="OrthoDB" id="9792188at2"/>
<evidence type="ECO:0000256" key="2">
    <source>
        <dbReference type="ARBA" id="ARBA00022475"/>
    </source>
</evidence>
<reference evidence="8" key="1">
    <citation type="submission" date="2016-10" db="EMBL/GenBank/DDBJ databases">
        <authorList>
            <person name="Varghese N."/>
            <person name="Submissions S."/>
        </authorList>
    </citation>
    <scope>NUCLEOTIDE SEQUENCE [LARGE SCALE GENOMIC DNA]</scope>
    <source>
        <strain evidence="8">DSM 16995</strain>
    </source>
</reference>
<dbReference type="PANTHER" id="PTHR33529:SF6">
    <property type="entry name" value="YJGP_YJGQ FAMILY PERMEASE"/>
    <property type="match status" value="1"/>
</dbReference>
<evidence type="ECO:0000313" key="8">
    <source>
        <dbReference type="Proteomes" id="UP000199053"/>
    </source>
</evidence>
<dbReference type="GO" id="GO:0015920">
    <property type="term" value="P:lipopolysaccharide transport"/>
    <property type="evidence" value="ECO:0007669"/>
    <property type="project" value="TreeGrafter"/>
</dbReference>
<dbReference type="InterPro" id="IPR030922">
    <property type="entry name" value="LptF"/>
</dbReference>
<keyword evidence="8" id="KW-1185">Reference proteome</keyword>
<comment type="subcellular location">
    <subcellularLocation>
        <location evidence="1">Cell membrane</location>
        <topology evidence="1">Multi-pass membrane protein</topology>
    </subcellularLocation>
</comment>
<evidence type="ECO:0000256" key="3">
    <source>
        <dbReference type="ARBA" id="ARBA00022692"/>
    </source>
</evidence>
<keyword evidence="5 6" id="KW-0472">Membrane</keyword>
<feature type="transmembrane region" description="Helical" evidence="6">
    <location>
        <begin position="99"/>
        <end position="122"/>
    </location>
</feature>
<feature type="transmembrane region" description="Helical" evidence="6">
    <location>
        <begin position="12"/>
        <end position="33"/>
    </location>
</feature>
<dbReference type="STRING" id="246191.SAMN05660337_2502"/>
<dbReference type="InterPro" id="IPR005495">
    <property type="entry name" value="LptG/LptF_permease"/>
</dbReference>
<evidence type="ECO:0000313" key="7">
    <source>
        <dbReference type="EMBL" id="SDL22072.1"/>
    </source>
</evidence>
<accession>A0A1G9IAD6</accession>
<dbReference type="GO" id="GO:0043190">
    <property type="term" value="C:ATP-binding cassette (ABC) transporter complex"/>
    <property type="evidence" value="ECO:0007669"/>
    <property type="project" value="InterPro"/>
</dbReference>
<dbReference type="RefSeq" id="WP_092161568.1">
    <property type="nucleotide sequence ID" value="NZ_FNGA01000003.1"/>
</dbReference>